<reference evidence="2" key="1">
    <citation type="submission" date="2006-04" db="EMBL/GenBank/DDBJ databases">
        <title>Complete sequence of chromosome of Deinococcus geothermalis DSM 11300.</title>
        <authorList>
            <consortium name="US DOE Joint Genome Institute"/>
            <person name="Copeland A."/>
            <person name="Lucas S."/>
            <person name="Lapidus A."/>
            <person name="Barry K."/>
            <person name="Detter J.C."/>
            <person name="Glavina del Rio T."/>
            <person name="Hammon N."/>
            <person name="Israni S."/>
            <person name="Dalin E."/>
            <person name="Tice H."/>
            <person name="Pitluck S."/>
            <person name="Brettin T."/>
            <person name="Bruce D."/>
            <person name="Han C."/>
            <person name="Tapia R."/>
            <person name="Saunders E."/>
            <person name="Gilna P."/>
            <person name="Schmutz J."/>
            <person name="Larimer F."/>
            <person name="Land M."/>
            <person name="Hauser L."/>
            <person name="Kyrpides N."/>
            <person name="Kim E."/>
            <person name="Daly M.J."/>
            <person name="Fredrickson J.K."/>
            <person name="Makarova K.S."/>
            <person name="Gaidamakova E.K."/>
            <person name="Zhai M."/>
            <person name="Richardson P."/>
        </authorList>
    </citation>
    <scope>NUCLEOTIDE SEQUENCE</scope>
    <source>
        <strain evidence="2">DSM 11300</strain>
    </source>
</reference>
<evidence type="ECO:0000313" key="3">
    <source>
        <dbReference type="Proteomes" id="UP000002431"/>
    </source>
</evidence>
<dbReference type="EMBL" id="CP000359">
    <property type="protein sequence ID" value="ABF44578.1"/>
    <property type="molecule type" value="Genomic_DNA"/>
</dbReference>
<feature type="region of interest" description="Disordered" evidence="1">
    <location>
        <begin position="1"/>
        <end position="25"/>
    </location>
</feature>
<evidence type="ECO:0000256" key="1">
    <source>
        <dbReference type="SAM" id="MobiDB-lite"/>
    </source>
</evidence>
<name>Q1J1Q6_DEIGD</name>
<dbReference type="STRING" id="319795.Dgeo_0275"/>
<evidence type="ECO:0000313" key="2">
    <source>
        <dbReference type="EMBL" id="ABF44578.1"/>
    </source>
</evidence>
<dbReference type="HOGENOM" id="CLU_138408_0_0_0"/>
<protein>
    <recommendedName>
        <fullName evidence="4">EF-hand domain-containing protein</fullName>
    </recommendedName>
</protein>
<keyword evidence="3" id="KW-1185">Reference proteome</keyword>
<sequence length="141" mass="15480">MFFEDQDRHQRMARLDPRDSNGDGIVTPQEAAAYIHDYLQNASPEERRQIMQEYFQQLSPEERQQVGDAIVRSPANPVQHVRADDPADLADAYTRAAQAPAQNSQSPLEAAFAPGGALSNPMVKAGLVGLAAMIGSKLLRH</sequence>
<gene>
    <name evidence="2" type="ordered locus">Dgeo_0275</name>
</gene>
<dbReference type="KEGG" id="dge:Dgeo_0275"/>
<dbReference type="RefSeq" id="WP_011529423.1">
    <property type="nucleotide sequence ID" value="NC_008025.1"/>
</dbReference>
<organism evidence="2 3">
    <name type="scientific">Deinococcus geothermalis (strain DSM 11300 / CIP 105573 / AG-3a)</name>
    <dbReference type="NCBI Taxonomy" id="319795"/>
    <lineage>
        <taxon>Bacteria</taxon>
        <taxon>Thermotogati</taxon>
        <taxon>Deinococcota</taxon>
        <taxon>Deinococci</taxon>
        <taxon>Deinococcales</taxon>
        <taxon>Deinococcaceae</taxon>
        <taxon>Deinococcus</taxon>
    </lineage>
</organism>
<evidence type="ECO:0008006" key="4">
    <source>
        <dbReference type="Google" id="ProtNLM"/>
    </source>
</evidence>
<dbReference type="Proteomes" id="UP000002431">
    <property type="component" value="Chromosome"/>
</dbReference>
<proteinExistence type="predicted"/>
<feature type="compositionally biased region" description="Basic and acidic residues" evidence="1">
    <location>
        <begin position="1"/>
        <end position="21"/>
    </location>
</feature>
<accession>Q1J1Q6</accession>
<dbReference type="AlphaFoldDB" id="Q1J1Q6"/>